<dbReference type="SUPFAM" id="SSF53474">
    <property type="entry name" value="alpha/beta-Hydrolases"/>
    <property type="match status" value="1"/>
</dbReference>
<evidence type="ECO:0000313" key="5">
    <source>
        <dbReference type="Proteomes" id="UP000317648"/>
    </source>
</evidence>
<dbReference type="OrthoDB" id="9794725at2"/>
<keyword evidence="5" id="KW-1185">Reference proteome</keyword>
<dbReference type="Proteomes" id="UP000317648">
    <property type="component" value="Chromosome"/>
</dbReference>
<dbReference type="InterPro" id="IPR029058">
    <property type="entry name" value="AB_hydrolase_fold"/>
</dbReference>
<dbReference type="EMBL" id="CP036433">
    <property type="protein sequence ID" value="QDU93863.1"/>
    <property type="molecule type" value="Genomic_DNA"/>
</dbReference>
<evidence type="ECO:0000259" key="3">
    <source>
        <dbReference type="Pfam" id="PF20434"/>
    </source>
</evidence>
<feature type="signal peptide" evidence="2">
    <location>
        <begin position="1"/>
        <end position="22"/>
    </location>
</feature>
<dbReference type="Pfam" id="PF20434">
    <property type="entry name" value="BD-FAE"/>
    <property type="match status" value="1"/>
</dbReference>
<dbReference type="Gene3D" id="3.40.50.1820">
    <property type="entry name" value="alpha/beta hydrolase"/>
    <property type="match status" value="1"/>
</dbReference>
<feature type="domain" description="BD-FAE-like" evidence="3">
    <location>
        <begin position="88"/>
        <end position="212"/>
    </location>
</feature>
<feature type="chain" id="PRO_5021829108" evidence="2">
    <location>
        <begin position="23"/>
        <end position="325"/>
    </location>
</feature>
<dbReference type="EC" id="3.1.1.72" evidence="4"/>
<dbReference type="GO" id="GO:0046555">
    <property type="term" value="F:acetylxylan esterase activity"/>
    <property type="evidence" value="ECO:0007669"/>
    <property type="project" value="UniProtKB-EC"/>
</dbReference>
<evidence type="ECO:0000256" key="2">
    <source>
        <dbReference type="SAM" id="SignalP"/>
    </source>
</evidence>
<gene>
    <name evidence="4" type="primary">axeA1_3</name>
    <name evidence="4" type="ORF">Pla8534_16470</name>
</gene>
<dbReference type="InterPro" id="IPR050300">
    <property type="entry name" value="GDXG_lipolytic_enzyme"/>
</dbReference>
<accession>A0A518DPW2</accession>
<dbReference type="InterPro" id="IPR049492">
    <property type="entry name" value="BD-FAE-like_dom"/>
</dbReference>
<dbReference type="RefSeq" id="WP_145051280.1">
    <property type="nucleotide sequence ID" value="NZ_CP036433.1"/>
</dbReference>
<name>A0A518DPW2_9BACT</name>
<dbReference type="PANTHER" id="PTHR48081">
    <property type="entry name" value="AB HYDROLASE SUPERFAMILY PROTEIN C4A8.06C"/>
    <property type="match status" value="1"/>
</dbReference>
<dbReference type="PANTHER" id="PTHR48081:SF6">
    <property type="entry name" value="PEPTIDASE S9 PROLYL OLIGOPEPTIDASE CATALYTIC DOMAIN-CONTAINING PROTEIN"/>
    <property type="match status" value="1"/>
</dbReference>
<protein>
    <submittedName>
        <fullName evidence="4">Acetylxylan esterase</fullName>
        <ecNumber evidence="4">3.1.1.72</ecNumber>
    </submittedName>
</protein>
<keyword evidence="1 4" id="KW-0378">Hydrolase</keyword>
<sequence precursor="true">MKISTTLPFVLLGLFGVSTLHGADEPEVKLTPGETAIRKHLSDDDYRITTIRLWPNEAPDEPRPIGEETVVKGERGDRIERVTQPSMTIARPTNAPTPTPAVIVCPGGGYGSLGIETGGVDVVQWLKEAGVAGVYLKYRVPKRHQGYAMHHHALQDIQRAVCLLRSRAQELQIDPDRIGVIGFSAGGNLAAMLSGNHGTMDRLYERIDKADEASCRPNFVAMVAPAYLTDPILSDNLVPELKLDTADRNQTPPTFIASATTDKFTVGSCHYLLALRDKRVSVELHLYERGGHAEGIHDGPDNQWPVMFKDWMLRKGLLGESHAEK</sequence>
<reference evidence="4 5" key="1">
    <citation type="submission" date="2019-02" db="EMBL/GenBank/DDBJ databases">
        <title>Deep-cultivation of Planctomycetes and their phenomic and genomic characterization uncovers novel biology.</title>
        <authorList>
            <person name="Wiegand S."/>
            <person name="Jogler M."/>
            <person name="Boedeker C."/>
            <person name="Pinto D."/>
            <person name="Vollmers J."/>
            <person name="Rivas-Marin E."/>
            <person name="Kohn T."/>
            <person name="Peeters S.H."/>
            <person name="Heuer A."/>
            <person name="Rast P."/>
            <person name="Oberbeckmann S."/>
            <person name="Bunk B."/>
            <person name="Jeske O."/>
            <person name="Meyerdierks A."/>
            <person name="Storesund J.E."/>
            <person name="Kallscheuer N."/>
            <person name="Luecker S."/>
            <person name="Lage O.M."/>
            <person name="Pohl T."/>
            <person name="Merkel B.J."/>
            <person name="Hornburger P."/>
            <person name="Mueller R.-W."/>
            <person name="Bruemmer F."/>
            <person name="Labrenz M."/>
            <person name="Spormann A.M."/>
            <person name="Op den Camp H."/>
            <person name="Overmann J."/>
            <person name="Amann R."/>
            <person name="Jetten M.S.M."/>
            <person name="Mascher T."/>
            <person name="Medema M.H."/>
            <person name="Devos D.P."/>
            <person name="Kaster A.-K."/>
            <person name="Ovreas L."/>
            <person name="Rohde M."/>
            <person name="Galperin M.Y."/>
            <person name="Jogler C."/>
        </authorList>
    </citation>
    <scope>NUCLEOTIDE SEQUENCE [LARGE SCALE GENOMIC DNA]</scope>
    <source>
        <strain evidence="4 5">Pla85_3_4</strain>
    </source>
</reference>
<organism evidence="4 5">
    <name type="scientific">Lignipirellula cremea</name>
    <dbReference type="NCBI Taxonomy" id="2528010"/>
    <lineage>
        <taxon>Bacteria</taxon>
        <taxon>Pseudomonadati</taxon>
        <taxon>Planctomycetota</taxon>
        <taxon>Planctomycetia</taxon>
        <taxon>Pirellulales</taxon>
        <taxon>Pirellulaceae</taxon>
        <taxon>Lignipirellula</taxon>
    </lineage>
</organism>
<evidence type="ECO:0000313" key="4">
    <source>
        <dbReference type="EMBL" id="QDU93863.1"/>
    </source>
</evidence>
<dbReference type="AlphaFoldDB" id="A0A518DPW2"/>
<evidence type="ECO:0000256" key="1">
    <source>
        <dbReference type="ARBA" id="ARBA00022801"/>
    </source>
</evidence>
<keyword evidence="2" id="KW-0732">Signal</keyword>
<dbReference type="KEGG" id="lcre:Pla8534_16470"/>
<proteinExistence type="predicted"/>